<dbReference type="InterPro" id="IPR001789">
    <property type="entry name" value="Sig_transdc_resp-reg_receiver"/>
</dbReference>
<dbReference type="CDD" id="cd00009">
    <property type="entry name" value="AAA"/>
    <property type="match status" value="1"/>
</dbReference>
<dbReference type="PRINTS" id="PR01590">
    <property type="entry name" value="HTHFIS"/>
</dbReference>
<dbReference type="Pfam" id="PF00072">
    <property type="entry name" value="Response_reg"/>
    <property type="match status" value="1"/>
</dbReference>
<feature type="domain" description="Sigma-54 factor interaction" evidence="7">
    <location>
        <begin position="145"/>
        <end position="374"/>
    </location>
</feature>
<dbReference type="Pfam" id="PF02954">
    <property type="entry name" value="HTH_8"/>
    <property type="match status" value="1"/>
</dbReference>
<evidence type="ECO:0000259" key="8">
    <source>
        <dbReference type="PROSITE" id="PS50110"/>
    </source>
</evidence>
<dbReference type="Pfam" id="PF25601">
    <property type="entry name" value="AAA_lid_14"/>
    <property type="match status" value="1"/>
</dbReference>
<dbReference type="RefSeq" id="WP_146533505.1">
    <property type="nucleotide sequence ID" value="NZ_SJPX01000002.1"/>
</dbReference>
<dbReference type="SMART" id="SM00382">
    <property type="entry name" value="AAA"/>
    <property type="match status" value="1"/>
</dbReference>
<dbReference type="GO" id="GO:0006355">
    <property type="term" value="P:regulation of DNA-templated transcription"/>
    <property type="evidence" value="ECO:0007669"/>
    <property type="project" value="InterPro"/>
</dbReference>
<protein>
    <submittedName>
        <fullName evidence="9">Transcriptional regulatory protein ZraR</fullName>
    </submittedName>
</protein>
<dbReference type="InterPro" id="IPR025944">
    <property type="entry name" value="Sigma_54_int_dom_CS"/>
</dbReference>
<dbReference type="SUPFAM" id="SSF52172">
    <property type="entry name" value="CheY-like"/>
    <property type="match status" value="1"/>
</dbReference>
<evidence type="ECO:0000256" key="5">
    <source>
        <dbReference type="ARBA" id="ARBA00023163"/>
    </source>
</evidence>
<keyword evidence="3" id="KW-0805">Transcription regulation</keyword>
<evidence type="ECO:0000256" key="6">
    <source>
        <dbReference type="PROSITE-ProRule" id="PRU00169"/>
    </source>
</evidence>
<keyword evidence="1" id="KW-0547">Nucleotide-binding</keyword>
<dbReference type="Gene3D" id="3.40.50.300">
    <property type="entry name" value="P-loop containing nucleotide triphosphate hydrolases"/>
    <property type="match status" value="1"/>
</dbReference>
<dbReference type="InterPro" id="IPR009057">
    <property type="entry name" value="Homeodomain-like_sf"/>
</dbReference>
<evidence type="ECO:0000259" key="7">
    <source>
        <dbReference type="PROSITE" id="PS50045"/>
    </source>
</evidence>
<evidence type="ECO:0000256" key="1">
    <source>
        <dbReference type="ARBA" id="ARBA00022741"/>
    </source>
</evidence>
<dbReference type="Gene3D" id="1.10.8.60">
    <property type="match status" value="1"/>
</dbReference>
<dbReference type="FunFam" id="3.40.50.300:FF:000006">
    <property type="entry name" value="DNA-binding transcriptional regulator NtrC"/>
    <property type="match status" value="1"/>
</dbReference>
<sequence length="473" mass="52039">MTPSASILLVDDDRHLAESMAQWLRELSHQVETVATLAEAKASLAKRPFDLVMTDLRLGGEDGFDLIGYAKKKHPDVAVLVITGYATPETAVEAVRAGAYDLLTKPLIDDELTLAIERAISQREITRQNEDLRQQLDRRSGLENVLSHDYRMLKIFDVVDSIADARASVLITGENGTGKSMIARAIHARSMRRSGPFVEVACGALPDTLLESELFGHVAGAYTGANTDRAGKFQLADGGTLFLDEIATATPAMQVKLLRVLQEFKFEQLGGVETHSVDTRVILATNENLDKAVEDGRFRQDLYYRVNVVNIVLPSLRERIGDLPLLVDHFLREAAETCGRDVECFNVEAIQAMQSYAWPGNIRQLENVVERAVLLGRGPVLTVDDLPPELTGKGVEPGLATTSSGNRAVSLGDVNGKTLREALEGPERQIILQSLRSNGWNRAATAETLDINRTTLYKKMKRLGLDDPRLQFA</sequence>
<dbReference type="InterPro" id="IPR025943">
    <property type="entry name" value="Sigma_54_int_dom_ATP-bd_2"/>
</dbReference>
<evidence type="ECO:0000256" key="4">
    <source>
        <dbReference type="ARBA" id="ARBA00023125"/>
    </source>
</evidence>
<proteinExistence type="predicted"/>
<organism evidence="9 10">
    <name type="scientific">Rubripirellula reticaptiva</name>
    <dbReference type="NCBI Taxonomy" id="2528013"/>
    <lineage>
        <taxon>Bacteria</taxon>
        <taxon>Pseudomonadati</taxon>
        <taxon>Planctomycetota</taxon>
        <taxon>Planctomycetia</taxon>
        <taxon>Pirellulales</taxon>
        <taxon>Pirellulaceae</taxon>
        <taxon>Rubripirellula</taxon>
    </lineage>
</organism>
<evidence type="ECO:0000313" key="9">
    <source>
        <dbReference type="EMBL" id="TWU55287.1"/>
    </source>
</evidence>
<dbReference type="PROSITE" id="PS50110">
    <property type="entry name" value="RESPONSE_REGULATORY"/>
    <property type="match status" value="1"/>
</dbReference>
<dbReference type="GO" id="GO:0000160">
    <property type="term" value="P:phosphorelay signal transduction system"/>
    <property type="evidence" value="ECO:0007669"/>
    <property type="project" value="InterPro"/>
</dbReference>
<dbReference type="SUPFAM" id="SSF52540">
    <property type="entry name" value="P-loop containing nucleoside triphosphate hydrolases"/>
    <property type="match status" value="1"/>
</dbReference>
<dbReference type="SMART" id="SM00448">
    <property type="entry name" value="REC"/>
    <property type="match status" value="1"/>
</dbReference>
<keyword evidence="10" id="KW-1185">Reference proteome</keyword>
<comment type="caution">
    <text evidence="9">The sequence shown here is derived from an EMBL/GenBank/DDBJ whole genome shotgun (WGS) entry which is preliminary data.</text>
</comment>
<dbReference type="AlphaFoldDB" id="A0A5C6F4B3"/>
<dbReference type="Gene3D" id="3.40.50.2300">
    <property type="match status" value="1"/>
</dbReference>
<dbReference type="InterPro" id="IPR027417">
    <property type="entry name" value="P-loop_NTPase"/>
</dbReference>
<dbReference type="InterPro" id="IPR002078">
    <property type="entry name" value="Sigma_54_int"/>
</dbReference>
<dbReference type="PROSITE" id="PS50045">
    <property type="entry name" value="SIGMA54_INTERACT_4"/>
    <property type="match status" value="1"/>
</dbReference>
<evidence type="ECO:0000256" key="3">
    <source>
        <dbReference type="ARBA" id="ARBA00023015"/>
    </source>
</evidence>
<dbReference type="GO" id="GO:0043565">
    <property type="term" value="F:sequence-specific DNA binding"/>
    <property type="evidence" value="ECO:0007669"/>
    <property type="project" value="InterPro"/>
</dbReference>
<dbReference type="PROSITE" id="PS00688">
    <property type="entry name" value="SIGMA54_INTERACT_3"/>
    <property type="match status" value="1"/>
</dbReference>
<dbReference type="Pfam" id="PF00158">
    <property type="entry name" value="Sigma54_activat"/>
    <property type="match status" value="1"/>
</dbReference>
<feature type="domain" description="Response regulatory" evidence="8">
    <location>
        <begin position="6"/>
        <end position="120"/>
    </location>
</feature>
<dbReference type="Gene3D" id="1.10.10.60">
    <property type="entry name" value="Homeodomain-like"/>
    <property type="match status" value="1"/>
</dbReference>
<name>A0A5C6F4B3_9BACT</name>
<dbReference type="InterPro" id="IPR002197">
    <property type="entry name" value="HTH_Fis"/>
</dbReference>
<dbReference type="PANTHER" id="PTHR32071">
    <property type="entry name" value="TRANSCRIPTIONAL REGULATORY PROTEIN"/>
    <property type="match status" value="1"/>
</dbReference>
<dbReference type="GO" id="GO:0005524">
    <property type="term" value="F:ATP binding"/>
    <property type="evidence" value="ECO:0007669"/>
    <property type="project" value="UniProtKB-KW"/>
</dbReference>
<keyword evidence="6" id="KW-0597">Phosphoprotein</keyword>
<evidence type="ECO:0000313" key="10">
    <source>
        <dbReference type="Proteomes" id="UP000317977"/>
    </source>
</evidence>
<dbReference type="InterPro" id="IPR011006">
    <property type="entry name" value="CheY-like_superfamily"/>
</dbReference>
<dbReference type="OrthoDB" id="9807827at2"/>
<gene>
    <name evidence="9" type="primary">zraR_3</name>
    <name evidence="9" type="ORF">Poly59_15840</name>
</gene>
<feature type="modified residue" description="4-aspartylphosphate" evidence="6">
    <location>
        <position position="55"/>
    </location>
</feature>
<accession>A0A5C6F4B3</accession>
<dbReference type="Proteomes" id="UP000317977">
    <property type="component" value="Unassembled WGS sequence"/>
</dbReference>
<dbReference type="EMBL" id="SJPX01000002">
    <property type="protein sequence ID" value="TWU55287.1"/>
    <property type="molecule type" value="Genomic_DNA"/>
</dbReference>
<dbReference type="SUPFAM" id="SSF46689">
    <property type="entry name" value="Homeodomain-like"/>
    <property type="match status" value="1"/>
</dbReference>
<dbReference type="InterPro" id="IPR058031">
    <property type="entry name" value="AAA_lid_NorR"/>
</dbReference>
<reference evidence="9 10" key="1">
    <citation type="submission" date="2019-02" db="EMBL/GenBank/DDBJ databases">
        <title>Deep-cultivation of Planctomycetes and their phenomic and genomic characterization uncovers novel biology.</title>
        <authorList>
            <person name="Wiegand S."/>
            <person name="Jogler M."/>
            <person name="Boedeker C."/>
            <person name="Pinto D."/>
            <person name="Vollmers J."/>
            <person name="Rivas-Marin E."/>
            <person name="Kohn T."/>
            <person name="Peeters S.H."/>
            <person name="Heuer A."/>
            <person name="Rast P."/>
            <person name="Oberbeckmann S."/>
            <person name="Bunk B."/>
            <person name="Jeske O."/>
            <person name="Meyerdierks A."/>
            <person name="Storesund J.E."/>
            <person name="Kallscheuer N."/>
            <person name="Luecker S."/>
            <person name="Lage O.M."/>
            <person name="Pohl T."/>
            <person name="Merkel B.J."/>
            <person name="Hornburger P."/>
            <person name="Mueller R.-W."/>
            <person name="Bruemmer F."/>
            <person name="Labrenz M."/>
            <person name="Spormann A.M."/>
            <person name="Op Den Camp H."/>
            <person name="Overmann J."/>
            <person name="Amann R."/>
            <person name="Jetten M.S.M."/>
            <person name="Mascher T."/>
            <person name="Medema M.H."/>
            <person name="Devos D.P."/>
            <person name="Kaster A.-K."/>
            <person name="Ovreas L."/>
            <person name="Rohde M."/>
            <person name="Galperin M.Y."/>
            <person name="Jogler C."/>
        </authorList>
    </citation>
    <scope>NUCLEOTIDE SEQUENCE [LARGE SCALE GENOMIC DNA]</scope>
    <source>
        <strain evidence="9 10">Poly59</strain>
    </source>
</reference>
<keyword evidence="5" id="KW-0804">Transcription</keyword>
<keyword evidence="4" id="KW-0238">DNA-binding</keyword>
<dbReference type="InterPro" id="IPR003593">
    <property type="entry name" value="AAA+_ATPase"/>
</dbReference>
<dbReference type="PANTHER" id="PTHR32071:SF122">
    <property type="entry name" value="SIGMA FACTOR"/>
    <property type="match status" value="1"/>
</dbReference>
<dbReference type="PROSITE" id="PS00676">
    <property type="entry name" value="SIGMA54_INTERACT_2"/>
    <property type="match status" value="1"/>
</dbReference>
<evidence type="ECO:0000256" key="2">
    <source>
        <dbReference type="ARBA" id="ARBA00022840"/>
    </source>
</evidence>
<keyword evidence="2" id="KW-0067">ATP-binding</keyword>